<organism evidence="1 2">
    <name type="scientific">Erwinia phage vB_EamM_RisingSun</name>
    <dbReference type="NCBI Taxonomy" id="2026080"/>
    <lineage>
        <taxon>Viruses</taxon>
        <taxon>Duplodnaviria</taxon>
        <taxon>Heunggongvirae</taxon>
        <taxon>Uroviricota</taxon>
        <taxon>Caudoviricetes</taxon>
        <taxon>Chimalliviridae</taxon>
        <taxon>Risingsunvirus</taxon>
        <taxon>Risingsunvirus risingsun</taxon>
    </lineage>
</organism>
<evidence type="ECO:0000313" key="2">
    <source>
        <dbReference type="Proteomes" id="UP000225553"/>
    </source>
</evidence>
<accession>A0A223LI50</accession>
<evidence type="ECO:0000313" key="1">
    <source>
        <dbReference type="EMBL" id="ASU03645.1"/>
    </source>
</evidence>
<protein>
    <submittedName>
        <fullName evidence="1">Putative DNA polymerase</fullName>
    </submittedName>
</protein>
<dbReference type="InterPro" id="IPR043502">
    <property type="entry name" value="DNA/RNA_pol_sf"/>
</dbReference>
<dbReference type="EMBL" id="MF459646">
    <property type="protein sequence ID" value="ASU03645.1"/>
    <property type="molecule type" value="Genomic_DNA"/>
</dbReference>
<gene>
    <name evidence="1" type="ORF">RISINGSUN_25</name>
</gene>
<sequence>MSTVSPFRESQYTADRDLEKHYHNQAALLLSKVYNVDQEKLKPLVQEVFVPNYNGFKEAKIQVVEKNKYGDRELTVKSARQFFKEVQDNNYHLSPSLVAYKHSDEEQSVNSIGTEEFLKARKHFKGKRQEAKAAGDKVAERAFNQIQNALKIFNNAQSGAMSSNGTPLNNKSGHTTLTSTCRVLTSTANICNERLLTGNRLFLNYERTMENFLSLLTATDLKRVQAVMDTLGMIHATTEQVMDMVRRCAHYYWSDRKRMAMLQEFVDRLTPVERTVILCVMDLNGLMTTNQKTLTAFLDDWCQVPTIPADAKAEDFVAPANTDYYILAITKLGEKPSKLAINHLNSYHLTVEEKWKDFIEVFMKSKIPPSGIYSIKEMIRESVLTSDTDSSIYTVDNLIDKYTQDLNVALRLNGVLTYFVRMIAVHQHAQFSKNMNVAEKNLYRLNMKNEYLFGSYVTTLMSKHYFATQMMVEGVLNKEIEMEIKGVHLRSSKVALEIKEFAHKLMRDILDAVYEKRQLDAPAILHQVGNLERQIIQDIESGSPVWLTRATIKDKAVYSNPDSSIYYYHELWEAVFAEKYGKAPEIPYTAIKINTNTDSKSRFNEYLETIKDAQLRERMKTFVEGKDKLTTFYLPMEMVSSIGGIPKEMIAGADIRSIINQNLKSVYAVLETTGIYLLNDKITRLVSDEH</sequence>
<dbReference type="InterPro" id="IPR046908">
    <property type="entry name" value="divDNApol"/>
</dbReference>
<name>A0A223LI50_9CAUD</name>
<dbReference type="Pfam" id="PF20286">
    <property type="entry name" value="divDNApol"/>
    <property type="match status" value="1"/>
</dbReference>
<dbReference type="OrthoDB" id="619at10239"/>
<proteinExistence type="predicted"/>
<dbReference type="Proteomes" id="UP000225553">
    <property type="component" value="Segment"/>
</dbReference>
<reference evidence="2" key="1">
    <citation type="submission" date="2017-07" db="EMBL/GenBank/DDBJ databases">
        <authorList>
            <person name="Putnam M.J."/>
            <person name="Sharma R."/>
            <person name="Kruger J.L."/>
            <person name="Berg J.A."/>
            <person name="Payne A.M."/>
            <person name="Fajardo C.P."/>
            <person name="Breakwell D.P."/>
            <person name="Hope S."/>
            <person name="Grose J.H."/>
        </authorList>
    </citation>
    <scope>NUCLEOTIDE SEQUENCE [LARGE SCALE GENOMIC DNA]</scope>
</reference>
<keyword evidence="2" id="KW-1185">Reference proteome</keyword>
<dbReference type="SUPFAM" id="SSF56672">
    <property type="entry name" value="DNA/RNA polymerases"/>
    <property type="match status" value="1"/>
</dbReference>